<dbReference type="EC" id="4.1.1.19" evidence="6"/>
<keyword evidence="8" id="KW-1185">Reference proteome</keyword>
<comment type="catalytic activity">
    <reaction evidence="5 6">
        <text>L-arginine + H(+) = agmatine + CO2</text>
        <dbReference type="Rhea" id="RHEA:17641"/>
        <dbReference type="ChEBI" id="CHEBI:15378"/>
        <dbReference type="ChEBI" id="CHEBI:16526"/>
        <dbReference type="ChEBI" id="CHEBI:32682"/>
        <dbReference type="ChEBI" id="CHEBI:58145"/>
        <dbReference type="EC" id="4.1.1.19"/>
    </reaction>
</comment>
<dbReference type="KEGG" id="mpd:MCP_1356"/>
<dbReference type="NCBIfam" id="NF009064">
    <property type="entry name" value="PRK12398.1"/>
    <property type="match status" value="1"/>
</dbReference>
<evidence type="ECO:0000256" key="2">
    <source>
        <dbReference type="ARBA" id="ARBA00022793"/>
    </source>
</evidence>
<dbReference type="PATRIC" id="fig|304371.9.peg.1393"/>
<dbReference type="eggNOG" id="arCOG04490">
    <property type="taxonomic scope" value="Archaea"/>
</dbReference>
<reference evidence="7 8" key="1">
    <citation type="journal article" date="2007" name="Appl. Environ. Microbiol.">
        <title>Isolation of key methanogens for global methane emission from rice paddy fields: a novel isolate affiliated with the clone cluster rice cluster I.</title>
        <authorList>
            <person name="Sakai S."/>
            <person name="Imachi H."/>
            <person name="Sekiguchi Y."/>
            <person name="Ohashi A."/>
            <person name="Harada H."/>
            <person name="Kamagata Y."/>
        </authorList>
    </citation>
    <scope>NUCLEOTIDE SEQUENCE [LARGE SCALE GENOMIC DNA]</scope>
    <source>
        <strain evidence="8">DSM 17711 / JCM 13418 / NBRC 101707 / SANAE</strain>
    </source>
</reference>
<dbReference type="PIRSF" id="PIRSF005216">
    <property type="entry name" value="Pyruvoyl-dep_arg_deCO2ase"/>
    <property type="match status" value="1"/>
</dbReference>
<dbReference type="GeneID" id="8681321"/>
<feature type="modified residue" description="Pyruvic acid (Ser)" evidence="6">
    <location>
        <position position="45"/>
    </location>
</feature>
<dbReference type="SFLD" id="SFLDG01170">
    <property type="entry name" value="Pyruvoyl-dependent_arginine_de"/>
    <property type="match status" value="1"/>
</dbReference>
<sequence>MRQGLVPKKVFFTSGSGTHKEMLESFEMALRDAGIEKFNLVTVSSILPPKCEIIERSEGLKSLVPGEIVFTVMSRNSSNEPSRRIAAAIGCAKPKDRQADFGYLSEHHSYGETEKCAGMYAEKLAENMYFTWKNERPESTMNISKTAEVDDEGNWTTVISAAVFIL</sequence>
<evidence type="ECO:0000256" key="4">
    <source>
        <dbReference type="ARBA" id="ARBA00023317"/>
    </source>
</evidence>
<dbReference type="SUPFAM" id="SSF56271">
    <property type="entry name" value="Pyruvoyl-dependent histidine and arginine decarboxylases"/>
    <property type="match status" value="1"/>
</dbReference>
<dbReference type="Pfam" id="PF01862">
    <property type="entry name" value="PvlArgDC"/>
    <property type="match status" value="1"/>
</dbReference>
<dbReference type="InterPro" id="IPR016105">
    <property type="entry name" value="Pyr-dep_his/arg-deCO2ase_sand"/>
</dbReference>
<keyword evidence="2 6" id="KW-0210">Decarboxylase</keyword>
<proteinExistence type="inferred from homology"/>
<evidence type="ECO:0000256" key="5">
    <source>
        <dbReference type="ARBA" id="ARBA00049309"/>
    </source>
</evidence>
<dbReference type="GO" id="GO:0006527">
    <property type="term" value="P:L-arginine catabolic process"/>
    <property type="evidence" value="ECO:0007669"/>
    <property type="project" value="InterPro"/>
</dbReference>
<dbReference type="InterPro" id="IPR016104">
    <property type="entry name" value="Pyr-dep_his/arg-deCO2ase"/>
</dbReference>
<dbReference type="EMBL" id="AP011532">
    <property type="protein sequence ID" value="BAI61428.1"/>
    <property type="molecule type" value="Genomic_DNA"/>
</dbReference>
<comment type="cofactor">
    <cofactor evidence="6">
        <name>pyruvate</name>
        <dbReference type="ChEBI" id="CHEBI:15361"/>
    </cofactor>
    <text evidence="6">Binds 1 pyruvoyl group covalently per subunit.</text>
</comment>
<dbReference type="Gene3D" id="3.50.20.10">
    <property type="entry name" value="Pyruvoyl-Dependent Histidine Decarboxylase, subunit B"/>
    <property type="match status" value="1"/>
</dbReference>
<accession>D1YYA6</accession>
<dbReference type="OrthoDB" id="30748at2157"/>
<evidence type="ECO:0000313" key="8">
    <source>
        <dbReference type="Proteomes" id="UP000001882"/>
    </source>
</evidence>
<gene>
    <name evidence="7" type="primary">pdaD-2</name>
    <name evidence="6" type="synonym">pdaD</name>
    <name evidence="7" type="ordered locus">MCP_1356</name>
</gene>
<feature type="site" description="Cleavage (non-hydrolytic)" evidence="6">
    <location>
        <begin position="44"/>
        <end position="45"/>
    </location>
</feature>
<dbReference type="HAMAP" id="MF_01404">
    <property type="entry name" value="PvlArgDC"/>
    <property type="match status" value="1"/>
</dbReference>
<name>D1YYA6_METPS</name>
<reference evidence="7 8" key="2">
    <citation type="journal article" date="2008" name="Int. J. Syst. Evol. Microbiol.">
        <title>Methanocella paludicola gen. nov., sp. nov., a methane-producing archaeon, the first isolate of the lineage 'Rice Cluster I', and proposal of the new archaeal order Methanocellales ord. nov.</title>
        <authorList>
            <person name="Sakai S."/>
            <person name="Imachi H."/>
            <person name="Hanada S."/>
            <person name="Ohashi A."/>
            <person name="Harada H."/>
            <person name="Kamagata Y."/>
        </authorList>
    </citation>
    <scope>NUCLEOTIDE SEQUENCE [LARGE SCALE GENOMIC DNA]</scope>
    <source>
        <strain evidence="8">DSM 17711 / JCM 13418 / NBRC 101707 / SANAE</strain>
    </source>
</reference>
<dbReference type="PANTHER" id="PTHR40438">
    <property type="entry name" value="PYRUVOYL-DEPENDENT ARGININE DECARBOXYLASE"/>
    <property type="match status" value="1"/>
</dbReference>
<feature type="chain" id="PRO_5023295687" description="Pyruvoyl-dependent arginine decarboxylase subunit beta" evidence="6">
    <location>
        <begin position="1"/>
        <end position="44"/>
    </location>
</feature>
<comment type="similarity">
    <text evidence="1 6">Belongs to the PdaD family.</text>
</comment>
<dbReference type="RefSeq" id="WP_012900107.1">
    <property type="nucleotide sequence ID" value="NC_013665.1"/>
</dbReference>
<evidence type="ECO:0000256" key="1">
    <source>
        <dbReference type="ARBA" id="ARBA00007412"/>
    </source>
</evidence>
<dbReference type="Gene3D" id="3.30.60.30">
    <property type="match status" value="1"/>
</dbReference>
<dbReference type="SFLD" id="SFLDS00055">
    <property type="entry name" value="Pyruvoyl-Dependent_Histidine/A"/>
    <property type="match status" value="1"/>
</dbReference>
<dbReference type="NCBIfam" id="TIGR00286">
    <property type="entry name" value="pyruvoyl-dependent arginine decarboxylase"/>
    <property type="match status" value="1"/>
</dbReference>
<dbReference type="GO" id="GO:0008792">
    <property type="term" value="F:arginine decarboxylase activity"/>
    <property type="evidence" value="ECO:0007669"/>
    <property type="project" value="UniProtKB-UniRule"/>
</dbReference>
<evidence type="ECO:0000256" key="6">
    <source>
        <dbReference type="HAMAP-Rule" id="MF_01404"/>
    </source>
</evidence>
<dbReference type="AlphaFoldDB" id="D1YYA6"/>
<feature type="chain" id="PRO_5023295686" description="Pyruvoyl-dependent arginine decarboxylase subunit alpha" evidence="6">
    <location>
        <begin position="45"/>
        <end position="166"/>
    </location>
</feature>
<dbReference type="InParanoid" id="D1YYA6"/>
<evidence type="ECO:0000256" key="3">
    <source>
        <dbReference type="ARBA" id="ARBA00023239"/>
    </source>
</evidence>
<keyword evidence="3 6" id="KW-0456">Lyase</keyword>
<reference evidence="8" key="3">
    <citation type="journal article" date="2011" name="PLoS ONE">
        <title>Genome sequence of a mesophilic hydrogenotrophic methanogen Methanocella paludicola, the first cultivated representative of the order Methanocellales.</title>
        <authorList>
            <person name="Sakai S."/>
            <person name="Takaki Y."/>
            <person name="Shimamura S."/>
            <person name="Sekine M."/>
            <person name="Tajima T."/>
            <person name="Kosugi H."/>
            <person name="Ichikawa N."/>
            <person name="Tasumi E."/>
            <person name="Hiraki A.T."/>
            <person name="Shimizu A."/>
            <person name="Kato Y."/>
            <person name="Nishiko R."/>
            <person name="Mori K."/>
            <person name="Fujita N."/>
            <person name="Imachi H."/>
            <person name="Takai K."/>
        </authorList>
    </citation>
    <scope>NUCLEOTIDE SEQUENCE [LARGE SCALE GENOMIC DNA]</scope>
    <source>
        <strain evidence="8">DSM 17711 / JCM 13418 / NBRC 101707 / SANAE</strain>
    </source>
</reference>
<dbReference type="InterPro" id="IPR002724">
    <property type="entry name" value="Pyruvoyl-dep_arg_deCO2ase"/>
</dbReference>
<dbReference type="PANTHER" id="PTHR40438:SF1">
    <property type="entry name" value="PYRUVOYL-DEPENDENT ARGININE DECARBOXYLASE"/>
    <property type="match status" value="1"/>
</dbReference>
<dbReference type="STRING" id="304371.MCP_1356"/>
<dbReference type="Proteomes" id="UP000001882">
    <property type="component" value="Chromosome"/>
</dbReference>
<evidence type="ECO:0000313" key="7">
    <source>
        <dbReference type="EMBL" id="BAI61428.1"/>
    </source>
</evidence>
<protein>
    <recommendedName>
        <fullName evidence="6">Pyruvoyl-dependent arginine decarboxylase</fullName>
        <shortName evidence="6">PvlArgDC</shortName>
        <ecNumber evidence="6">4.1.1.19</ecNumber>
    </recommendedName>
    <component>
        <recommendedName>
            <fullName evidence="6">Pyruvoyl-dependent arginine decarboxylase subunit beta</fullName>
        </recommendedName>
    </component>
    <component>
        <recommendedName>
            <fullName evidence="6">Pyruvoyl-dependent arginine decarboxylase subunit alpha</fullName>
        </recommendedName>
    </component>
</protein>
<organism evidence="7 8">
    <name type="scientific">Methanocella paludicola (strain DSM 17711 / JCM 13418 / NBRC 101707 / SANAE)</name>
    <dbReference type="NCBI Taxonomy" id="304371"/>
    <lineage>
        <taxon>Archaea</taxon>
        <taxon>Methanobacteriati</taxon>
        <taxon>Methanobacteriota</taxon>
        <taxon>Stenosarchaea group</taxon>
        <taxon>Methanomicrobia</taxon>
        <taxon>Methanocellales</taxon>
        <taxon>Methanocellaceae</taxon>
        <taxon>Methanocella</taxon>
    </lineage>
</organism>
<keyword evidence="4 6" id="KW-0670">Pyruvate</keyword>